<protein>
    <recommendedName>
        <fullName evidence="2">Peptidase M56 domain-containing protein</fullName>
    </recommendedName>
</protein>
<dbReference type="Pfam" id="PF05569">
    <property type="entry name" value="Peptidase_M56"/>
    <property type="match status" value="1"/>
</dbReference>
<feature type="transmembrane region" description="Helical" evidence="1">
    <location>
        <begin position="6"/>
        <end position="24"/>
    </location>
</feature>
<feature type="transmembrane region" description="Helical" evidence="1">
    <location>
        <begin position="89"/>
        <end position="114"/>
    </location>
</feature>
<proteinExistence type="predicted"/>
<dbReference type="Proteomes" id="UP000316612">
    <property type="component" value="Unassembled WGS sequence"/>
</dbReference>
<sequence>MLLTSYFLAALAIALAWPTPLALSKAKWTSRAPVQAVLLWQAIALAGGLSMIGSMLVWGLSPLGDDLISALLAGWNLILGQQDAEYPGIVHLFALSTAFLFALHLVLTLARAAWRTTRQRAKHRQLLKLLSNPSETRPNTLVLEHDLPVAYCVPGIAQSVTVLSRGLLTQLSAEEQAAVIAHESSHLDQRHDLLILAFTAWHEALPWLPTSKLALEAVRQLIEMLADDKALEQVNRKTLLTAIVTVAAAAASDPAGMQQPSSTNAAQVGIPGGEVSSRRLKRLLTPEPPLRKPQRGVVLACTILLLTCPTVLLIAPRLLVW</sequence>
<accession>A0A4Y4DVA3</accession>
<reference evidence="3 4" key="1">
    <citation type="submission" date="2019-06" db="EMBL/GenBank/DDBJ databases">
        <title>Whole genome shotgun sequence of Glutamicibacter uratoxydans NBRC 15515.</title>
        <authorList>
            <person name="Hosoyama A."/>
            <person name="Uohara A."/>
            <person name="Ohji S."/>
            <person name="Ichikawa N."/>
        </authorList>
    </citation>
    <scope>NUCLEOTIDE SEQUENCE [LARGE SCALE GENOMIC DNA]</scope>
    <source>
        <strain evidence="3 4">NBRC 15515</strain>
    </source>
</reference>
<feature type="domain" description="Peptidase M56" evidence="2">
    <location>
        <begin position="100"/>
        <end position="237"/>
    </location>
</feature>
<evidence type="ECO:0000256" key="1">
    <source>
        <dbReference type="SAM" id="Phobius"/>
    </source>
</evidence>
<dbReference type="PANTHER" id="PTHR34978">
    <property type="entry name" value="POSSIBLE SENSOR-TRANSDUCER PROTEIN BLAR"/>
    <property type="match status" value="1"/>
</dbReference>
<dbReference type="Gene3D" id="3.30.2010.10">
    <property type="entry name" value="Metalloproteases ('zincins'), catalytic domain"/>
    <property type="match status" value="1"/>
</dbReference>
<dbReference type="RefSeq" id="WP_141366737.1">
    <property type="nucleotide sequence ID" value="NZ_BAAAJL010000010.1"/>
</dbReference>
<evidence type="ECO:0000313" key="4">
    <source>
        <dbReference type="Proteomes" id="UP000316612"/>
    </source>
</evidence>
<feature type="transmembrane region" description="Helical" evidence="1">
    <location>
        <begin position="297"/>
        <end position="319"/>
    </location>
</feature>
<evidence type="ECO:0000259" key="2">
    <source>
        <dbReference type="Pfam" id="PF05569"/>
    </source>
</evidence>
<organism evidence="3 4">
    <name type="scientific">Glutamicibacter uratoxydans</name>
    <name type="common">Arthrobacter uratoxydans</name>
    <dbReference type="NCBI Taxonomy" id="43667"/>
    <lineage>
        <taxon>Bacteria</taxon>
        <taxon>Bacillati</taxon>
        <taxon>Actinomycetota</taxon>
        <taxon>Actinomycetes</taxon>
        <taxon>Micrococcales</taxon>
        <taxon>Micrococcaceae</taxon>
        <taxon>Glutamicibacter</taxon>
    </lineage>
</organism>
<gene>
    <name evidence="3" type="ORF">AUR04nite_30670</name>
</gene>
<keyword evidence="1" id="KW-0472">Membrane</keyword>
<keyword evidence="1" id="KW-1133">Transmembrane helix</keyword>
<dbReference type="OrthoDB" id="9785340at2"/>
<dbReference type="InterPro" id="IPR052173">
    <property type="entry name" value="Beta-lactam_resp_regulator"/>
</dbReference>
<dbReference type="EMBL" id="BJNY01000021">
    <property type="protein sequence ID" value="GED07535.1"/>
    <property type="molecule type" value="Genomic_DNA"/>
</dbReference>
<dbReference type="AlphaFoldDB" id="A0A4Y4DVA3"/>
<dbReference type="PANTHER" id="PTHR34978:SF3">
    <property type="entry name" value="SLR0241 PROTEIN"/>
    <property type="match status" value="1"/>
</dbReference>
<name>A0A4Y4DVA3_GLUUR</name>
<comment type="caution">
    <text evidence="3">The sequence shown here is derived from an EMBL/GenBank/DDBJ whole genome shotgun (WGS) entry which is preliminary data.</text>
</comment>
<dbReference type="CDD" id="cd07326">
    <property type="entry name" value="M56_BlaR1_MecR1_like"/>
    <property type="match status" value="1"/>
</dbReference>
<keyword evidence="4" id="KW-1185">Reference proteome</keyword>
<feature type="transmembrane region" description="Helical" evidence="1">
    <location>
        <begin position="36"/>
        <end position="60"/>
    </location>
</feature>
<dbReference type="InterPro" id="IPR008756">
    <property type="entry name" value="Peptidase_M56"/>
</dbReference>
<evidence type="ECO:0000313" key="3">
    <source>
        <dbReference type="EMBL" id="GED07535.1"/>
    </source>
</evidence>
<keyword evidence="1" id="KW-0812">Transmembrane</keyword>